<gene>
    <name evidence="1" type="ORF">IAA63_07615</name>
</gene>
<dbReference type="SUPFAM" id="SSF109604">
    <property type="entry name" value="HD-domain/PDEase-like"/>
    <property type="match status" value="1"/>
</dbReference>
<name>A0A9D1T6L8_9FIRM</name>
<reference evidence="1" key="2">
    <citation type="journal article" date="2021" name="PeerJ">
        <title>Extensive microbial diversity within the chicken gut microbiome revealed by metagenomics and culture.</title>
        <authorList>
            <person name="Gilroy R."/>
            <person name="Ravi A."/>
            <person name="Getino M."/>
            <person name="Pursley I."/>
            <person name="Horton D.L."/>
            <person name="Alikhan N.F."/>
            <person name="Baker D."/>
            <person name="Gharbi K."/>
            <person name="Hall N."/>
            <person name="Watson M."/>
            <person name="Adriaenssens E.M."/>
            <person name="Foster-Nyarko E."/>
            <person name="Jarju S."/>
            <person name="Secka A."/>
            <person name="Antonio M."/>
            <person name="Oren A."/>
            <person name="Chaudhuri R.R."/>
            <person name="La Ragione R."/>
            <person name="Hildebrand F."/>
            <person name="Pallen M.J."/>
        </authorList>
    </citation>
    <scope>NUCLEOTIDE SEQUENCE</scope>
    <source>
        <strain evidence="1">ChiBcec2-4451</strain>
    </source>
</reference>
<accession>A0A9D1T6L8</accession>
<proteinExistence type="predicted"/>
<protein>
    <submittedName>
        <fullName evidence="1">Uncharacterized protein</fullName>
    </submittedName>
</protein>
<comment type="caution">
    <text evidence="1">The sequence shown here is derived from an EMBL/GenBank/DDBJ whole genome shotgun (WGS) entry which is preliminary data.</text>
</comment>
<reference evidence="1" key="1">
    <citation type="submission" date="2020-10" db="EMBL/GenBank/DDBJ databases">
        <authorList>
            <person name="Gilroy R."/>
        </authorList>
    </citation>
    <scope>NUCLEOTIDE SEQUENCE</scope>
    <source>
        <strain evidence="1">ChiBcec2-4451</strain>
    </source>
</reference>
<evidence type="ECO:0000313" key="2">
    <source>
        <dbReference type="Proteomes" id="UP000886723"/>
    </source>
</evidence>
<organism evidence="1 2">
    <name type="scientific">Candidatus Pullilachnospira stercoravium</name>
    <dbReference type="NCBI Taxonomy" id="2840913"/>
    <lineage>
        <taxon>Bacteria</taxon>
        <taxon>Bacillati</taxon>
        <taxon>Bacillota</taxon>
        <taxon>Clostridia</taxon>
        <taxon>Lachnospirales</taxon>
        <taxon>Lachnospiraceae</taxon>
        <taxon>Lachnospiraceae incertae sedis</taxon>
        <taxon>Candidatus Pullilachnospira</taxon>
    </lineage>
</organism>
<sequence>RKRELPAGTISVLENAARIENVWEDDSVEEVIILKLAERLHNMRTAQFVTEQQRKQKARETIGQILPVAKKMGNARLTAELQELSVKYLCEGD</sequence>
<evidence type="ECO:0000313" key="1">
    <source>
        <dbReference type="EMBL" id="HIV12989.1"/>
    </source>
</evidence>
<dbReference type="Proteomes" id="UP000886723">
    <property type="component" value="Unassembled WGS sequence"/>
</dbReference>
<dbReference type="AlphaFoldDB" id="A0A9D1T6L8"/>
<dbReference type="Gene3D" id="1.10.3210.10">
    <property type="entry name" value="Hypothetical protein af1432"/>
    <property type="match status" value="1"/>
</dbReference>
<dbReference type="EMBL" id="DVON01000167">
    <property type="protein sequence ID" value="HIV12989.1"/>
    <property type="molecule type" value="Genomic_DNA"/>
</dbReference>
<feature type="non-terminal residue" evidence="1">
    <location>
        <position position="1"/>
    </location>
</feature>